<evidence type="ECO:0000256" key="1">
    <source>
        <dbReference type="SAM" id="MobiDB-lite"/>
    </source>
</evidence>
<dbReference type="SUPFAM" id="SSF103657">
    <property type="entry name" value="BAR/IMD domain-like"/>
    <property type="match status" value="1"/>
</dbReference>
<dbReference type="Gene3D" id="1.20.1270.60">
    <property type="entry name" value="Arfaptin homology (AH) domain/BAR domain"/>
    <property type="match status" value="1"/>
</dbReference>
<dbReference type="EMBL" id="CAJOBC010096972">
    <property type="protein sequence ID" value="CAF4444080.1"/>
    <property type="molecule type" value="Genomic_DNA"/>
</dbReference>
<sequence>YRVLCTLKSIFQSLYRNLSDHSKSLKNWTSQSKGMIEQLDTIFCYDTTRDVIMKTLSYGEQLARCLFDPILKAIQRVIDDLDSIIRLTYSNKKNEHQQYTEIKHQLEDEYSRVAKCEKKFQKKRSEQKKKREEFQSLNASNTSNGNEIKRKERQLKTLANDISDLKAELTNKRNEFRKNARDILDEKCNPIELEQLDVVNNALTSFTEAVKIKPTNLEKLKKIHDQLEEYIKKNHQPKHDIEQWTNRYTTVINVPVTPQTPQKNDFDDKSDDEK</sequence>
<evidence type="ECO:0000313" key="4">
    <source>
        <dbReference type="Proteomes" id="UP000663829"/>
    </source>
</evidence>
<comment type="caution">
    <text evidence="2">The sequence shown here is derived from an EMBL/GenBank/DDBJ whole genome shotgun (WGS) entry which is preliminary data.</text>
</comment>
<reference evidence="2" key="1">
    <citation type="submission" date="2021-02" db="EMBL/GenBank/DDBJ databases">
        <authorList>
            <person name="Nowell W R."/>
        </authorList>
    </citation>
    <scope>NUCLEOTIDE SEQUENCE</scope>
</reference>
<feature type="compositionally biased region" description="Polar residues" evidence="1">
    <location>
        <begin position="137"/>
        <end position="146"/>
    </location>
</feature>
<keyword evidence="4" id="KW-1185">Reference proteome</keyword>
<feature type="region of interest" description="Disordered" evidence="1">
    <location>
        <begin position="125"/>
        <end position="149"/>
    </location>
</feature>
<dbReference type="AlphaFoldDB" id="A0A815YYF7"/>
<feature type="non-terminal residue" evidence="2">
    <location>
        <position position="1"/>
    </location>
</feature>
<dbReference type="InterPro" id="IPR027267">
    <property type="entry name" value="AH/BAR_dom_sf"/>
</dbReference>
<evidence type="ECO:0000313" key="3">
    <source>
        <dbReference type="EMBL" id="CAF4444080.1"/>
    </source>
</evidence>
<protein>
    <submittedName>
        <fullName evidence="2">Uncharacterized protein</fullName>
    </submittedName>
</protein>
<dbReference type="Proteomes" id="UP000681722">
    <property type="component" value="Unassembled WGS sequence"/>
</dbReference>
<gene>
    <name evidence="2" type="ORF">GPM918_LOCUS40874</name>
    <name evidence="3" type="ORF">SRO942_LOCUS41864</name>
</gene>
<dbReference type="Proteomes" id="UP000663829">
    <property type="component" value="Unassembled WGS sequence"/>
</dbReference>
<feature type="region of interest" description="Disordered" evidence="1">
    <location>
        <begin position="255"/>
        <end position="274"/>
    </location>
</feature>
<dbReference type="EMBL" id="CAJNOQ010031055">
    <property type="protein sequence ID" value="CAF1577873.1"/>
    <property type="molecule type" value="Genomic_DNA"/>
</dbReference>
<accession>A0A815YYF7</accession>
<name>A0A815YYF7_9BILA</name>
<organism evidence="2 4">
    <name type="scientific">Didymodactylos carnosus</name>
    <dbReference type="NCBI Taxonomy" id="1234261"/>
    <lineage>
        <taxon>Eukaryota</taxon>
        <taxon>Metazoa</taxon>
        <taxon>Spiralia</taxon>
        <taxon>Gnathifera</taxon>
        <taxon>Rotifera</taxon>
        <taxon>Eurotatoria</taxon>
        <taxon>Bdelloidea</taxon>
        <taxon>Philodinida</taxon>
        <taxon>Philodinidae</taxon>
        <taxon>Didymodactylos</taxon>
    </lineage>
</organism>
<evidence type="ECO:0000313" key="2">
    <source>
        <dbReference type="EMBL" id="CAF1577873.1"/>
    </source>
</evidence>
<feature type="compositionally biased region" description="Basic and acidic residues" evidence="1">
    <location>
        <begin position="264"/>
        <end position="274"/>
    </location>
</feature>
<proteinExistence type="predicted"/>